<protein>
    <submittedName>
        <fullName evidence="1">Uncharacterized protein</fullName>
    </submittedName>
</protein>
<name>A0A8S1RN93_9CILI</name>
<gene>
    <name evidence="1" type="ORF">PSON_ATCC_30995.1.T1990011</name>
</gene>
<dbReference type="Proteomes" id="UP000692954">
    <property type="component" value="Unassembled WGS sequence"/>
</dbReference>
<dbReference type="EMBL" id="CAJJDN010000199">
    <property type="protein sequence ID" value="CAD8128867.1"/>
    <property type="molecule type" value="Genomic_DNA"/>
</dbReference>
<proteinExistence type="predicted"/>
<keyword evidence="2" id="KW-1185">Reference proteome</keyword>
<reference evidence="1" key="1">
    <citation type="submission" date="2021-01" db="EMBL/GenBank/DDBJ databases">
        <authorList>
            <consortium name="Genoscope - CEA"/>
            <person name="William W."/>
        </authorList>
    </citation>
    <scope>NUCLEOTIDE SEQUENCE</scope>
</reference>
<organism evidence="1 2">
    <name type="scientific">Paramecium sonneborni</name>
    <dbReference type="NCBI Taxonomy" id="65129"/>
    <lineage>
        <taxon>Eukaryota</taxon>
        <taxon>Sar</taxon>
        <taxon>Alveolata</taxon>
        <taxon>Ciliophora</taxon>
        <taxon>Intramacronucleata</taxon>
        <taxon>Oligohymenophorea</taxon>
        <taxon>Peniculida</taxon>
        <taxon>Parameciidae</taxon>
        <taxon>Paramecium</taxon>
    </lineage>
</organism>
<dbReference type="AlphaFoldDB" id="A0A8S1RN93"/>
<accession>A0A8S1RN93</accession>
<evidence type="ECO:0000313" key="1">
    <source>
        <dbReference type="EMBL" id="CAD8128867.1"/>
    </source>
</evidence>
<evidence type="ECO:0000313" key="2">
    <source>
        <dbReference type="Proteomes" id="UP000692954"/>
    </source>
</evidence>
<comment type="caution">
    <text evidence="1">The sequence shown here is derived from an EMBL/GenBank/DDBJ whole genome shotgun (WGS) entry which is preliminary data.</text>
</comment>
<sequence length="69" mass="8029">MMRKVQKIPLRFGKWAQLYNGFNQETLIQIGGGQYYNQNNKCIGESIKIGKWIELSNQFLNFGIKSLTM</sequence>